<dbReference type="AlphaFoldDB" id="A0A9D3YZY6"/>
<evidence type="ECO:0000313" key="1">
    <source>
        <dbReference type="EMBL" id="KAH3708171.1"/>
    </source>
</evidence>
<comment type="caution">
    <text evidence="1">The sequence shown here is derived from an EMBL/GenBank/DDBJ whole genome shotgun (WGS) entry which is preliminary data.</text>
</comment>
<accession>A0A9D3YZY6</accession>
<dbReference type="EMBL" id="JAIWYP010000014">
    <property type="protein sequence ID" value="KAH3708171.1"/>
    <property type="molecule type" value="Genomic_DNA"/>
</dbReference>
<protein>
    <submittedName>
        <fullName evidence="1">Uncharacterized protein</fullName>
    </submittedName>
</protein>
<organism evidence="1 2">
    <name type="scientific">Dreissena polymorpha</name>
    <name type="common">Zebra mussel</name>
    <name type="synonym">Mytilus polymorpha</name>
    <dbReference type="NCBI Taxonomy" id="45954"/>
    <lineage>
        <taxon>Eukaryota</taxon>
        <taxon>Metazoa</taxon>
        <taxon>Spiralia</taxon>
        <taxon>Lophotrochozoa</taxon>
        <taxon>Mollusca</taxon>
        <taxon>Bivalvia</taxon>
        <taxon>Autobranchia</taxon>
        <taxon>Heteroconchia</taxon>
        <taxon>Euheterodonta</taxon>
        <taxon>Imparidentia</taxon>
        <taxon>Neoheterodontei</taxon>
        <taxon>Myida</taxon>
        <taxon>Dreissenoidea</taxon>
        <taxon>Dreissenidae</taxon>
        <taxon>Dreissena</taxon>
    </lineage>
</organism>
<gene>
    <name evidence="1" type="ORF">DPMN_067611</name>
</gene>
<evidence type="ECO:0000313" key="2">
    <source>
        <dbReference type="Proteomes" id="UP000828390"/>
    </source>
</evidence>
<proteinExistence type="predicted"/>
<dbReference type="Proteomes" id="UP000828390">
    <property type="component" value="Unassembled WGS sequence"/>
</dbReference>
<reference evidence="1" key="1">
    <citation type="journal article" date="2019" name="bioRxiv">
        <title>The Genome of the Zebra Mussel, Dreissena polymorpha: A Resource for Invasive Species Research.</title>
        <authorList>
            <person name="McCartney M.A."/>
            <person name="Auch B."/>
            <person name="Kono T."/>
            <person name="Mallez S."/>
            <person name="Zhang Y."/>
            <person name="Obille A."/>
            <person name="Becker A."/>
            <person name="Abrahante J.E."/>
            <person name="Garbe J."/>
            <person name="Badalamenti J.P."/>
            <person name="Herman A."/>
            <person name="Mangelson H."/>
            <person name="Liachko I."/>
            <person name="Sullivan S."/>
            <person name="Sone E.D."/>
            <person name="Koren S."/>
            <person name="Silverstein K.A.T."/>
            <person name="Beckman K.B."/>
            <person name="Gohl D.M."/>
        </authorList>
    </citation>
    <scope>NUCLEOTIDE SEQUENCE</scope>
    <source>
        <strain evidence="1">Duluth1</strain>
        <tissue evidence="1">Whole animal</tissue>
    </source>
</reference>
<keyword evidence="2" id="KW-1185">Reference proteome</keyword>
<name>A0A9D3YZY6_DREPO</name>
<reference evidence="1" key="2">
    <citation type="submission" date="2020-11" db="EMBL/GenBank/DDBJ databases">
        <authorList>
            <person name="McCartney M.A."/>
            <person name="Auch B."/>
            <person name="Kono T."/>
            <person name="Mallez S."/>
            <person name="Becker A."/>
            <person name="Gohl D.M."/>
            <person name="Silverstein K.A.T."/>
            <person name="Koren S."/>
            <person name="Bechman K.B."/>
            <person name="Herman A."/>
            <person name="Abrahante J.E."/>
            <person name="Garbe J."/>
        </authorList>
    </citation>
    <scope>NUCLEOTIDE SEQUENCE</scope>
    <source>
        <strain evidence="1">Duluth1</strain>
        <tissue evidence="1">Whole animal</tissue>
    </source>
</reference>
<sequence>MVVVVEEEEVVVVGAAVTAEGEATLARTAKGAVMPLLHLEMVVVGAEAVPVAGREVMEEQAVLLDQTDKREKTVIKKCESGVTKNKALYMM</sequence>